<dbReference type="SUPFAM" id="SSF51905">
    <property type="entry name" value="FAD/NAD(P)-binding domain"/>
    <property type="match status" value="1"/>
</dbReference>
<dbReference type="Gene3D" id="3.50.50.60">
    <property type="entry name" value="FAD/NAD(P)-binding domain"/>
    <property type="match status" value="1"/>
</dbReference>
<dbReference type="AlphaFoldDB" id="A0A6V8LFZ4"/>
<evidence type="ECO:0000313" key="3">
    <source>
        <dbReference type="Proteomes" id="UP000482960"/>
    </source>
</evidence>
<comment type="caution">
    <text evidence="2">The sequence shown here is derived from an EMBL/GenBank/DDBJ whole genome shotgun (WGS) entry which is preliminary data.</text>
</comment>
<dbReference type="InterPro" id="IPR036188">
    <property type="entry name" value="FAD/NAD-bd_sf"/>
</dbReference>
<dbReference type="InterPro" id="IPR050407">
    <property type="entry name" value="Geranylgeranyl_reductase"/>
</dbReference>
<evidence type="ECO:0000313" key="2">
    <source>
        <dbReference type="EMBL" id="GFJ95234.1"/>
    </source>
</evidence>
<protein>
    <submittedName>
        <fullName evidence="2">FAD-dependent oxidoreductase</fullName>
    </submittedName>
</protein>
<dbReference type="PANTHER" id="PTHR42685">
    <property type="entry name" value="GERANYLGERANYL DIPHOSPHATE REDUCTASE"/>
    <property type="match status" value="1"/>
</dbReference>
<evidence type="ECO:0000259" key="1">
    <source>
        <dbReference type="Pfam" id="PF01494"/>
    </source>
</evidence>
<reference evidence="2 3" key="2">
    <citation type="submission" date="2020-03" db="EMBL/GenBank/DDBJ databases">
        <authorList>
            <person name="Ichikawa N."/>
            <person name="Kimura A."/>
            <person name="Kitahashi Y."/>
            <person name="Uohara A."/>
        </authorList>
    </citation>
    <scope>NUCLEOTIDE SEQUENCE [LARGE SCALE GENOMIC DNA]</scope>
    <source>
        <strain evidence="2 3">NBRC 108638</strain>
    </source>
</reference>
<organism evidence="2 3">
    <name type="scientific">Phytohabitans rumicis</name>
    <dbReference type="NCBI Taxonomy" id="1076125"/>
    <lineage>
        <taxon>Bacteria</taxon>
        <taxon>Bacillati</taxon>
        <taxon>Actinomycetota</taxon>
        <taxon>Actinomycetes</taxon>
        <taxon>Micromonosporales</taxon>
        <taxon>Micromonosporaceae</taxon>
    </lineage>
</organism>
<proteinExistence type="predicted"/>
<dbReference type="Proteomes" id="UP000482960">
    <property type="component" value="Unassembled WGS sequence"/>
</dbReference>
<feature type="domain" description="FAD-binding" evidence="1">
    <location>
        <begin position="7"/>
        <end position="340"/>
    </location>
</feature>
<name>A0A6V8LFZ4_9ACTN</name>
<dbReference type="GO" id="GO:0071949">
    <property type="term" value="F:FAD binding"/>
    <property type="evidence" value="ECO:0007669"/>
    <property type="project" value="InterPro"/>
</dbReference>
<dbReference type="EMBL" id="BLPG01000001">
    <property type="protein sequence ID" value="GFJ95234.1"/>
    <property type="molecule type" value="Genomic_DNA"/>
</dbReference>
<dbReference type="InterPro" id="IPR002938">
    <property type="entry name" value="FAD-bd"/>
</dbReference>
<accession>A0A6V8LFZ4</accession>
<dbReference type="PANTHER" id="PTHR42685:SF22">
    <property type="entry name" value="CONDITIONED MEDIUM FACTOR RECEPTOR 1"/>
    <property type="match status" value="1"/>
</dbReference>
<dbReference type="PRINTS" id="PR00420">
    <property type="entry name" value="RNGMNOXGNASE"/>
</dbReference>
<sequence>MPTSDRYDVVVVGARCAGASTALLLARRGLRVLVLERARRGADTLSTHALMRGGAAQLRRWGVLERIAAAGTPPVRQVRFHYPGESATVSIRPAAGVDALYAPRRTLLDTALADAAVAAGAEIRYGVTVTDLVYDSEGRVSGVRGRDRSGAAVHAEAWLTVGADGVRSLVARRAGARTERIGAHRGAVVYGYWSGLDATGYEWFYRPGGAAGFIPTNDGEVCVFAGTSSERFAREVAGDVRAGYHRLLAEVAGGARGRLGAAQPPRRLRAFPGRPGFLRRAWGPGWALVGDAGYFLDPLSTHGMTDALRDAQLLAEAVGAVLCGTPEAAALSQFQARRDRLSGPTFAVVDQLAGYQWDTPAVRRLLFALSSAMTDEVEALSPIRSDT</sequence>
<reference evidence="2 3" key="1">
    <citation type="submission" date="2020-03" db="EMBL/GenBank/DDBJ databases">
        <title>Whole genome shotgun sequence of Phytohabitans rumicis NBRC 108638.</title>
        <authorList>
            <person name="Komaki H."/>
            <person name="Tamura T."/>
        </authorList>
    </citation>
    <scope>NUCLEOTIDE SEQUENCE [LARGE SCALE GENOMIC DNA]</scope>
    <source>
        <strain evidence="2 3">NBRC 108638</strain>
    </source>
</reference>
<keyword evidence="3" id="KW-1185">Reference proteome</keyword>
<dbReference type="Pfam" id="PF01494">
    <property type="entry name" value="FAD_binding_3"/>
    <property type="match status" value="1"/>
</dbReference>
<gene>
    <name evidence="2" type="ORF">Prum_088760</name>
</gene>
<dbReference type="RefSeq" id="WP_173082749.1">
    <property type="nucleotide sequence ID" value="NZ_BAABJB010000012.1"/>
</dbReference>